<dbReference type="InterPro" id="IPR001444">
    <property type="entry name" value="Flag_bb_rod_N"/>
</dbReference>
<dbReference type="KEGG" id="phm:PSMK_21760"/>
<dbReference type="RefSeq" id="WP_014437553.1">
    <property type="nucleotide sequence ID" value="NC_017080.1"/>
</dbReference>
<dbReference type="NCBIfam" id="TIGR01395">
    <property type="entry name" value="FlgC"/>
    <property type="match status" value="1"/>
</dbReference>
<gene>
    <name evidence="9" type="primary">flgC</name>
    <name evidence="9" type="ordered locus">PSMK_21760</name>
</gene>
<organism evidence="9 10">
    <name type="scientific">Phycisphaera mikurensis (strain NBRC 102666 / KCTC 22515 / FYK2301M01)</name>
    <dbReference type="NCBI Taxonomy" id="1142394"/>
    <lineage>
        <taxon>Bacteria</taxon>
        <taxon>Pseudomonadati</taxon>
        <taxon>Planctomycetota</taxon>
        <taxon>Phycisphaerae</taxon>
        <taxon>Phycisphaerales</taxon>
        <taxon>Phycisphaeraceae</taxon>
        <taxon>Phycisphaera</taxon>
    </lineage>
</organism>
<name>I0IGE7_PHYMF</name>
<evidence type="ECO:0000256" key="6">
    <source>
        <dbReference type="RuleBase" id="RU362062"/>
    </source>
</evidence>
<evidence type="ECO:0000259" key="7">
    <source>
        <dbReference type="Pfam" id="PF00460"/>
    </source>
</evidence>
<comment type="similarity">
    <text evidence="2">Belongs to the flagella basal body rod proteins family.</text>
</comment>
<evidence type="ECO:0000256" key="3">
    <source>
        <dbReference type="ARBA" id="ARBA00017941"/>
    </source>
</evidence>
<dbReference type="InterPro" id="IPR010930">
    <property type="entry name" value="Flg_bb/hook_C_dom"/>
</dbReference>
<evidence type="ECO:0000256" key="2">
    <source>
        <dbReference type="ARBA" id="ARBA00009677"/>
    </source>
</evidence>
<evidence type="ECO:0000313" key="9">
    <source>
        <dbReference type="EMBL" id="BAM04335.1"/>
    </source>
</evidence>
<dbReference type="STRING" id="1142394.PSMK_21760"/>
<feature type="domain" description="Flagellar basal-body/hook protein C-terminal" evidence="8">
    <location>
        <begin position="88"/>
        <end position="131"/>
    </location>
</feature>
<dbReference type="GO" id="GO:0071978">
    <property type="term" value="P:bacterial-type flagellum-dependent swarming motility"/>
    <property type="evidence" value="ECO:0007669"/>
    <property type="project" value="TreeGrafter"/>
</dbReference>
<protein>
    <recommendedName>
        <fullName evidence="3 6">Flagellar basal-body rod protein FlgC</fullName>
    </recommendedName>
</protein>
<reference evidence="9 10" key="1">
    <citation type="submission" date="2012-02" db="EMBL/GenBank/DDBJ databases">
        <title>Complete genome sequence of Phycisphaera mikurensis NBRC 102666.</title>
        <authorList>
            <person name="Ankai A."/>
            <person name="Hosoyama A."/>
            <person name="Terui Y."/>
            <person name="Sekine M."/>
            <person name="Fukai R."/>
            <person name="Kato Y."/>
            <person name="Nakamura S."/>
            <person name="Yamada-Narita S."/>
            <person name="Kawakoshi A."/>
            <person name="Fukunaga Y."/>
            <person name="Yamazaki S."/>
            <person name="Fujita N."/>
        </authorList>
    </citation>
    <scope>NUCLEOTIDE SEQUENCE [LARGE SCALE GENOMIC DNA]</scope>
    <source>
        <strain evidence="10">NBRC 102666 / KCTC 22515 / FYK2301M01</strain>
    </source>
</reference>
<dbReference type="EMBL" id="AP012338">
    <property type="protein sequence ID" value="BAM04335.1"/>
    <property type="molecule type" value="Genomic_DNA"/>
</dbReference>
<keyword evidence="9" id="KW-0966">Cell projection</keyword>
<evidence type="ECO:0000256" key="5">
    <source>
        <dbReference type="ARBA" id="ARBA00025933"/>
    </source>
</evidence>
<dbReference type="PATRIC" id="fig|1142394.8.peg.2247"/>
<dbReference type="GO" id="GO:0030694">
    <property type="term" value="C:bacterial-type flagellum basal body, rod"/>
    <property type="evidence" value="ECO:0007669"/>
    <property type="project" value="UniProtKB-UniRule"/>
</dbReference>
<comment type="subunit">
    <text evidence="5 6">The basal body constitutes a major portion of the flagellar organelle and consists of four rings (L,P,S, and M) mounted on a central rod. The rod consists of about 26 subunits of FlgG in the distal portion, and FlgB, FlgC and FlgF are thought to build up the proximal portion of the rod with about 6 subunits each.</text>
</comment>
<dbReference type="InterPro" id="IPR006299">
    <property type="entry name" value="FlgC"/>
</dbReference>
<evidence type="ECO:0000256" key="1">
    <source>
        <dbReference type="ARBA" id="ARBA00004117"/>
    </source>
</evidence>
<keyword evidence="9" id="KW-0969">Cilium</keyword>
<dbReference type="Pfam" id="PF06429">
    <property type="entry name" value="Flg_bbr_C"/>
    <property type="match status" value="1"/>
</dbReference>
<evidence type="ECO:0000313" key="10">
    <source>
        <dbReference type="Proteomes" id="UP000007881"/>
    </source>
</evidence>
<keyword evidence="4 6" id="KW-0975">Bacterial flagellum</keyword>
<comment type="subcellular location">
    <subcellularLocation>
        <location evidence="1 6">Bacterial flagellum basal body</location>
    </subcellularLocation>
</comment>
<keyword evidence="9" id="KW-0282">Flagellum</keyword>
<dbReference type="eggNOG" id="COG1558">
    <property type="taxonomic scope" value="Bacteria"/>
</dbReference>
<sequence>MFHALDTSTSGLVAQRTRMDAIAANLANAGTATRDGVTNSPFRRKMVLLQPGDGRGGAGVHVSEIRDDPSAFRRRYEPGNPLDGDGDGYVLYPNVSSEVEQVNAIEATRSYEANIAAAEATKRMMQAALSLIG</sequence>
<dbReference type="Proteomes" id="UP000007881">
    <property type="component" value="Chromosome"/>
</dbReference>
<evidence type="ECO:0000256" key="4">
    <source>
        <dbReference type="ARBA" id="ARBA00023143"/>
    </source>
</evidence>
<dbReference type="PANTHER" id="PTHR30435">
    <property type="entry name" value="FLAGELLAR PROTEIN"/>
    <property type="match status" value="1"/>
</dbReference>
<proteinExistence type="inferred from homology"/>
<accession>I0IGE7</accession>
<evidence type="ECO:0000259" key="8">
    <source>
        <dbReference type="Pfam" id="PF06429"/>
    </source>
</evidence>
<dbReference type="Pfam" id="PF00460">
    <property type="entry name" value="Flg_bb_rod"/>
    <property type="match status" value="1"/>
</dbReference>
<dbReference type="HOGENOM" id="CLU_123272_0_0_0"/>
<dbReference type="AlphaFoldDB" id="I0IGE7"/>
<dbReference type="PANTHER" id="PTHR30435:SF2">
    <property type="entry name" value="FLAGELLAR BASAL-BODY ROD PROTEIN FLGC"/>
    <property type="match status" value="1"/>
</dbReference>
<keyword evidence="10" id="KW-1185">Reference proteome</keyword>
<feature type="domain" description="Flagellar basal body rod protein N-terminal" evidence="7">
    <location>
        <begin position="5"/>
        <end position="31"/>
    </location>
</feature>